<dbReference type="EMBL" id="JAJDKZ010000009">
    <property type="protein sequence ID" value="MCB8609856.1"/>
    <property type="molecule type" value="Genomic_DNA"/>
</dbReference>
<reference evidence="4" key="3">
    <citation type="submission" date="2021-10" db="EMBL/GenBank/DDBJ databases">
        <title>Collection of gut derived symbiotic bacterial strains cultured from healthy donors.</title>
        <authorList>
            <person name="Lin H."/>
            <person name="Littmann E."/>
            <person name="Kohout C."/>
            <person name="Pamer E.G."/>
        </authorList>
    </citation>
    <scope>NUCLEOTIDE SEQUENCE</scope>
    <source>
        <strain evidence="4">DFI.4.48</strain>
    </source>
</reference>
<evidence type="ECO:0000313" key="4">
    <source>
        <dbReference type="EMBL" id="MCB8609856.1"/>
    </source>
</evidence>
<name>A0A2T3G3F8_9FIRM</name>
<dbReference type="AlphaFoldDB" id="A0A2T3G3F8"/>
<evidence type="ECO:0000313" key="5">
    <source>
        <dbReference type="EMBL" id="PST42032.1"/>
    </source>
</evidence>
<dbReference type="Proteomes" id="UP000241201">
    <property type="component" value="Unassembled WGS sequence"/>
</dbReference>
<evidence type="ECO:0000256" key="2">
    <source>
        <dbReference type="ARBA" id="ARBA00022801"/>
    </source>
</evidence>
<dbReference type="SUPFAM" id="SSF53163">
    <property type="entry name" value="HybD-like"/>
    <property type="match status" value="1"/>
</dbReference>
<evidence type="ECO:0000313" key="6">
    <source>
        <dbReference type="Proteomes" id="UP000241201"/>
    </source>
</evidence>
<organism evidence="5 6">
    <name type="scientific">Faecalibacillus faecis</name>
    <dbReference type="NCBI Taxonomy" id="1982628"/>
    <lineage>
        <taxon>Bacteria</taxon>
        <taxon>Bacillati</taxon>
        <taxon>Bacillota</taxon>
        <taxon>Erysipelotrichia</taxon>
        <taxon>Erysipelotrichales</taxon>
        <taxon>Coprobacillaceae</taxon>
        <taxon>Faecalibacillus</taxon>
    </lineage>
</organism>
<dbReference type="Pfam" id="PF03418">
    <property type="entry name" value="Peptidase_A25"/>
    <property type="match status" value="1"/>
</dbReference>
<dbReference type="Gene3D" id="3.40.50.1450">
    <property type="entry name" value="HybD-like"/>
    <property type="match status" value="1"/>
</dbReference>
<dbReference type="GO" id="GO:0009847">
    <property type="term" value="P:spore germination"/>
    <property type="evidence" value="ECO:0007669"/>
    <property type="project" value="InterPro"/>
</dbReference>
<dbReference type="EC" id="3.4.24.78" evidence="4"/>
<keyword evidence="3" id="KW-0865">Zymogen</keyword>
<accession>A0A2T3G3F8</accession>
<reference evidence="5" key="2">
    <citation type="journal article" date="2019" name="Int. J. Syst. Evol. Microbiol.">
        <title>Faecalibacillus intestinalis gen. nov., sp. nov. and Faecalibacillus faecis sp. nov., isolated from human faeces.</title>
        <authorList>
            <person name="Seo B."/>
            <person name="Jeon K."/>
            <person name="Baek I."/>
            <person name="Lee Y.M."/>
            <person name="Baek K."/>
            <person name="Ko G."/>
        </authorList>
    </citation>
    <scope>NUCLEOTIDE SEQUENCE</scope>
    <source>
        <strain evidence="5">SNUG30370</strain>
    </source>
</reference>
<dbReference type="GO" id="GO:0006508">
    <property type="term" value="P:proteolysis"/>
    <property type="evidence" value="ECO:0007669"/>
    <property type="project" value="UniProtKB-KW"/>
</dbReference>
<evidence type="ECO:0000256" key="3">
    <source>
        <dbReference type="ARBA" id="ARBA00023145"/>
    </source>
</evidence>
<dbReference type="GeneID" id="77469547"/>
<keyword evidence="6" id="KW-1185">Reference proteome</keyword>
<dbReference type="NCBIfam" id="TIGR01441">
    <property type="entry name" value="GPR"/>
    <property type="match status" value="1"/>
</dbReference>
<dbReference type="GO" id="GO:0008233">
    <property type="term" value="F:peptidase activity"/>
    <property type="evidence" value="ECO:0007669"/>
    <property type="project" value="UniProtKB-KW"/>
</dbReference>
<protein>
    <submittedName>
        <fullName evidence="5">GPR endopeptidase</fullName>
        <ecNumber evidence="4">3.4.24.78</ecNumber>
    </submittedName>
</protein>
<keyword evidence="2 4" id="KW-0378">Hydrolase</keyword>
<reference evidence="6" key="1">
    <citation type="submission" date="2018-03" db="EMBL/GenBank/DDBJ databases">
        <title>Lachnoclostridium SNUG30370 gen.nov., sp.nov., isolated from human faeces.</title>
        <authorList>
            <person name="Seo B."/>
            <person name="Jeon K."/>
            <person name="Ko G."/>
        </authorList>
    </citation>
    <scope>NUCLEOTIDE SEQUENCE [LARGE SCALE GENOMIC DNA]</scope>
    <source>
        <strain evidence="6">SNUG30370</strain>
    </source>
</reference>
<keyword evidence="1" id="KW-0645">Protease</keyword>
<proteinExistence type="predicted"/>
<dbReference type="RefSeq" id="WP_106986829.1">
    <property type="nucleotide sequence ID" value="NZ_JAJDKR010000001.1"/>
</dbReference>
<dbReference type="InterPro" id="IPR023430">
    <property type="entry name" value="Pept_HybD-like_dom_sf"/>
</dbReference>
<dbReference type="EMBL" id="PYLP01000001">
    <property type="protein sequence ID" value="PST42032.1"/>
    <property type="molecule type" value="Genomic_DNA"/>
</dbReference>
<sequence length="317" mass="36311">MNKYNTHSDLAKESLELLKEGKHYKRFIEKMDNFSIETYEFLEDTDYLKKGKYIEIFFKESFMSISQHVTRLLKEMIDQNDYPRILIIGLGNPYLTSDAIGPRTLRDIRVTHYLDDGLKLENHYYDILSLTPGVMYQTGVETVEVIQAMVDQFQIDLVIAIDALCARDYQKLGHVIQINNVGIHPGSGIGNHRQAIQEETLGCPVIAIGVPTVIYASSIVRDVFQLMKDYFGDALDIKNKLKIGKRKKYEGELTADQQQYLLGHVGSLEQEELESLLYEILTPVDRNFVMSDKQIDETVEKVSAILSKALNDLRYNS</sequence>
<dbReference type="Proteomes" id="UP001198439">
    <property type="component" value="Unassembled WGS sequence"/>
</dbReference>
<gene>
    <name evidence="4" type="primary">gpr</name>
    <name evidence="5" type="ORF">C7U55_00320</name>
    <name evidence="4" type="ORF">LJD69_04525</name>
</gene>
<dbReference type="InterPro" id="IPR005080">
    <property type="entry name" value="Peptidase_A25"/>
</dbReference>
<comment type="caution">
    <text evidence="5">The sequence shown here is derived from an EMBL/GenBank/DDBJ whole genome shotgun (WGS) entry which is preliminary data.</text>
</comment>
<evidence type="ECO:0000256" key="1">
    <source>
        <dbReference type="ARBA" id="ARBA00022670"/>
    </source>
</evidence>